<name>A0A8S9YDQ9_9TREM</name>
<organism evidence="2 3">
    <name type="scientific">Paragonimus skrjabini miyazakii</name>
    <dbReference type="NCBI Taxonomy" id="59628"/>
    <lineage>
        <taxon>Eukaryota</taxon>
        <taxon>Metazoa</taxon>
        <taxon>Spiralia</taxon>
        <taxon>Lophotrochozoa</taxon>
        <taxon>Platyhelminthes</taxon>
        <taxon>Trematoda</taxon>
        <taxon>Digenea</taxon>
        <taxon>Plagiorchiida</taxon>
        <taxon>Troglotremata</taxon>
        <taxon>Troglotrematidae</taxon>
        <taxon>Paragonimus</taxon>
    </lineage>
</organism>
<evidence type="ECO:0000256" key="1">
    <source>
        <dbReference type="SAM" id="SignalP"/>
    </source>
</evidence>
<reference evidence="2" key="1">
    <citation type="submission" date="2019-07" db="EMBL/GenBank/DDBJ databases">
        <title>Annotation for the trematode Paragonimus miyazaki's.</title>
        <authorList>
            <person name="Choi Y.-J."/>
        </authorList>
    </citation>
    <scope>NUCLEOTIDE SEQUENCE</scope>
    <source>
        <strain evidence="2">Japan</strain>
    </source>
</reference>
<keyword evidence="1" id="KW-0732">Signal</keyword>
<comment type="caution">
    <text evidence="2">The sequence shown here is derived from an EMBL/GenBank/DDBJ whole genome shotgun (WGS) entry which is preliminary data.</text>
</comment>
<protein>
    <recommendedName>
        <fullName evidence="4">Secreted protein</fullName>
    </recommendedName>
</protein>
<dbReference type="EMBL" id="JTDE01009459">
    <property type="protein sequence ID" value="KAF7234469.1"/>
    <property type="molecule type" value="Genomic_DNA"/>
</dbReference>
<feature type="signal peptide" evidence="1">
    <location>
        <begin position="1"/>
        <end position="21"/>
    </location>
</feature>
<sequence>MGRSMRMKRCFAIFKVNLVCAQKYQLKDQYTASYSVIRFSDLTHKYRATSMRWCSDRDICVCITEEFAVRLTS</sequence>
<proteinExistence type="predicted"/>
<dbReference type="AlphaFoldDB" id="A0A8S9YDQ9"/>
<evidence type="ECO:0008006" key="4">
    <source>
        <dbReference type="Google" id="ProtNLM"/>
    </source>
</evidence>
<evidence type="ECO:0000313" key="2">
    <source>
        <dbReference type="EMBL" id="KAF7234469.1"/>
    </source>
</evidence>
<feature type="chain" id="PRO_5035832371" description="Secreted protein" evidence="1">
    <location>
        <begin position="22"/>
        <end position="73"/>
    </location>
</feature>
<evidence type="ECO:0000313" key="3">
    <source>
        <dbReference type="Proteomes" id="UP000822476"/>
    </source>
</evidence>
<keyword evidence="3" id="KW-1185">Reference proteome</keyword>
<gene>
    <name evidence="2" type="ORF">EG68_11451</name>
</gene>
<dbReference type="Proteomes" id="UP000822476">
    <property type="component" value="Unassembled WGS sequence"/>
</dbReference>
<accession>A0A8S9YDQ9</accession>